<dbReference type="AlphaFoldDB" id="A0A835QMA4"/>
<dbReference type="PANTHER" id="PTHR47447">
    <property type="entry name" value="OS03G0856100 PROTEIN"/>
    <property type="match status" value="1"/>
</dbReference>
<feature type="repeat" description="PPR" evidence="3">
    <location>
        <begin position="228"/>
        <end position="262"/>
    </location>
</feature>
<comment type="similarity">
    <text evidence="1">Belongs to the PPR family. P subfamily.</text>
</comment>
<keyword evidence="5" id="KW-1185">Reference proteome</keyword>
<evidence type="ECO:0000313" key="4">
    <source>
        <dbReference type="EMBL" id="KAG0476000.1"/>
    </source>
</evidence>
<dbReference type="SUPFAM" id="SSF48452">
    <property type="entry name" value="TPR-like"/>
    <property type="match status" value="1"/>
</dbReference>
<dbReference type="InterPro" id="IPR002885">
    <property type="entry name" value="PPR_rpt"/>
</dbReference>
<dbReference type="Pfam" id="PF01535">
    <property type="entry name" value="PPR"/>
    <property type="match status" value="1"/>
</dbReference>
<name>A0A835QMA4_VANPL</name>
<comment type="caution">
    <text evidence="4">The sequence shown here is derived from an EMBL/GenBank/DDBJ whole genome shotgun (WGS) entry which is preliminary data.</text>
</comment>
<evidence type="ECO:0000313" key="5">
    <source>
        <dbReference type="Proteomes" id="UP000636800"/>
    </source>
</evidence>
<evidence type="ECO:0000256" key="3">
    <source>
        <dbReference type="PROSITE-ProRule" id="PRU00708"/>
    </source>
</evidence>
<proteinExistence type="inferred from homology"/>
<feature type="repeat" description="PPR" evidence="3">
    <location>
        <begin position="193"/>
        <end position="227"/>
    </location>
</feature>
<dbReference type="Pfam" id="PF13041">
    <property type="entry name" value="PPR_2"/>
    <property type="match status" value="2"/>
</dbReference>
<dbReference type="Proteomes" id="UP000636800">
    <property type="component" value="Chromosome 6"/>
</dbReference>
<gene>
    <name evidence="4" type="ORF">HPP92_012841</name>
</gene>
<accession>A0A835QMA4</accession>
<evidence type="ECO:0000256" key="1">
    <source>
        <dbReference type="ARBA" id="ARBA00007626"/>
    </source>
</evidence>
<dbReference type="Pfam" id="PF12854">
    <property type="entry name" value="PPR_1"/>
    <property type="match status" value="1"/>
</dbReference>
<sequence>MGTTVCCCQRFASGSDQKLNGEKAKVIVNKMRQAVKGDAIDAWKKIEVTGSRNGIVSVRCSQSLLFNVRRRLSSSPSSSSASWSDGHAFDLQSAVLPSRRFDDIESLLEARKTDLPYEASAREAYLSPSLPPMRLPACLITPSARWTSSPPRLPSYCYLTQRPRLRLQPLKAPSSVAFLTCFPTLPPPPLSPDKISYGILIKSLCLARDASKALPLFREMEEKKIEITKVSYTTILDSLYKEGKPEEAERIWREMCSKGVAPDVVAYNVKCMYWSKSGKSEDVLRLMEEMKDAGLDPDTITYNYLMSCYCKYGRFEDAKRVYRELGEKCCEPNSATFKNLLYALCKNDDFEGGLEVFNDSVAQEAAGS</sequence>
<feature type="repeat" description="PPR" evidence="3">
    <location>
        <begin position="298"/>
        <end position="332"/>
    </location>
</feature>
<reference evidence="4 5" key="1">
    <citation type="journal article" date="2020" name="Nat. Food">
        <title>A phased Vanilla planifolia genome enables genetic improvement of flavour and production.</title>
        <authorList>
            <person name="Hasing T."/>
            <person name="Tang H."/>
            <person name="Brym M."/>
            <person name="Khazi F."/>
            <person name="Huang T."/>
            <person name="Chambers A.H."/>
        </authorList>
    </citation>
    <scope>NUCLEOTIDE SEQUENCE [LARGE SCALE GENOMIC DNA]</scope>
    <source>
        <tissue evidence="4">Leaf</tissue>
    </source>
</reference>
<keyword evidence="2" id="KW-0677">Repeat</keyword>
<feature type="repeat" description="PPR" evidence="3">
    <location>
        <begin position="263"/>
        <end position="297"/>
    </location>
</feature>
<dbReference type="PANTHER" id="PTHR47447:SF28">
    <property type="entry name" value="PENTACOTRIPEPTIDE-REPEAT REGION OF PRORP DOMAIN-CONTAINING PROTEIN"/>
    <property type="match status" value="1"/>
</dbReference>
<evidence type="ECO:0000256" key="2">
    <source>
        <dbReference type="ARBA" id="ARBA00022737"/>
    </source>
</evidence>
<dbReference type="NCBIfam" id="TIGR00756">
    <property type="entry name" value="PPR"/>
    <property type="match status" value="3"/>
</dbReference>
<dbReference type="InterPro" id="IPR011990">
    <property type="entry name" value="TPR-like_helical_dom_sf"/>
</dbReference>
<dbReference type="EMBL" id="JADCNL010000006">
    <property type="protein sequence ID" value="KAG0476000.1"/>
    <property type="molecule type" value="Genomic_DNA"/>
</dbReference>
<protein>
    <recommendedName>
        <fullName evidence="6">Pentatricopeptide repeat-containing protein</fullName>
    </recommendedName>
</protein>
<evidence type="ECO:0008006" key="6">
    <source>
        <dbReference type="Google" id="ProtNLM"/>
    </source>
</evidence>
<dbReference type="PROSITE" id="PS51375">
    <property type="entry name" value="PPR"/>
    <property type="match status" value="4"/>
</dbReference>
<dbReference type="Gene3D" id="1.25.40.10">
    <property type="entry name" value="Tetratricopeptide repeat domain"/>
    <property type="match status" value="2"/>
</dbReference>
<dbReference type="OrthoDB" id="10263346at2759"/>
<organism evidence="4 5">
    <name type="scientific">Vanilla planifolia</name>
    <name type="common">Vanilla</name>
    <dbReference type="NCBI Taxonomy" id="51239"/>
    <lineage>
        <taxon>Eukaryota</taxon>
        <taxon>Viridiplantae</taxon>
        <taxon>Streptophyta</taxon>
        <taxon>Embryophyta</taxon>
        <taxon>Tracheophyta</taxon>
        <taxon>Spermatophyta</taxon>
        <taxon>Magnoliopsida</taxon>
        <taxon>Liliopsida</taxon>
        <taxon>Asparagales</taxon>
        <taxon>Orchidaceae</taxon>
        <taxon>Vanilloideae</taxon>
        <taxon>Vanilleae</taxon>
        <taxon>Vanilla</taxon>
    </lineage>
</organism>